<evidence type="ECO:0000313" key="6">
    <source>
        <dbReference type="EMBL" id="KAH6755091.1"/>
    </source>
</evidence>
<dbReference type="PANTHER" id="PTHR35357">
    <property type="entry name" value="OS02G0537100 PROTEIN"/>
    <property type="match status" value="1"/>
</dbReference>
<dbReference type="InterPro" id="IPR006501">
    <property type="entry name" value="Pectinesterase_inhib_dom"/>
</dbReference>
<dbReference type="InterPro" id="IPR035513">
    <property type="entry name" value="Invertase/methylesterase_inhib"/>
</dbReference>
<reference evidence="6 7" key="1">
    <citation type="journal article" date="2021" name="Nat. Commun.">
        <title>Incipient diploidization of the medicinal plant Perilla within 10,000 years.</title>
        <authorList>
            <person name="Zhang Y."/>
            <person name="Shen Q."/>
            <person name="Leng L."/>
            <person name="Zhang D."/>
            <person name="Chen S."/>
            <person name="Shi Y."/>
            <person name="Ning Z."/>
            <person name="Chen S."/>
        </authorList>
    </citation>
    <scope>NUCLEOTIDE SEQUENCE [LARGE SCALE GENOMIC DNA]</scope>
    <source>
        <strain evidence="7">cv. PC099</strain>
    </source>
</reference>
<dbReference type="SMART" id="SM00856">
    <property type="entry name" value="PMEI"/>
    <property type="match status" value="1"/>
</dbReference>
<dbReference type="FunFam" id="1.20.140.40:FF:000002">
    <property type="entry name" value="Putative invertase inhibitor"/>
    <property type="match status" value="1"/>
</dbReference>
<dbReference type="GO" id="GO:0004857">
    <property type="term" value="F:enzyme inhibitor activity"/>
    <property type="evidence" value="ECO:0007669"/>
    <property type="project" value="InterPro"/>
</dbReference>
<evidence type="ECO:0000313" key="7">
    <source>
        <dbReference type="Proteomes" id="UP001190926"/>
    </source>
</evidence>
<feature type="signal peptide" evidence="4">
    <location>
        <begin position="1"/>
        <end position="25"/>
    </location>
</feature>
<dbReference type="NCBIfam" id="TIGR01614">
    <property type="entry name" value="PME_inhib"/>
    <property type="match status" value="1"/>
</dbReference>
<sequence length="189" mass="21124">MKQFSYLISKALVFTFLITIENTSGKSLINSTCLDIARDDPNIDYSFCTTSLQAAPTSHCSTLQGLATISMKLLRYNITDTRCFIKNLIKKSRASDPYLRVCLSDCFELFSEAIPSVKQAMRDYTKKRLDDANVEISSIMDGATTCEQGFMEKRGVVSPLTERNNHTFQLSAMALSILHIIQELATPSL</sequence>
<dbReference type="Gene3D" id="1.20.140.40">
    <property type="entry name" value="Invertase/pectin methylesterase inhibitor family protein"/>
    <property type="match status" value="1"/>
</dbReference>
<feature type="domain" description="Pectinesterase inhibitor" evidence="5">
    <location>
        <begin position="24"/>
        <end position="177"/>
    </location>
</feature>
<dbReference type="InterPro" id="IPR034088">
    <property type="entry name" value="Pla_a_1-like"/>
</dbReference>
<keyword evidence="1 4" id="KW-0732">Signal</keyword>
<evidence type="ECO:0000256" key="1">
    <source>
        <dbReference type="ARBA" id="ARBA00022729"/>
    </source>
</evidence>
<dbReference type="CDD" id="cd15795">
    <property type="entry name" value="PMEI-Pla_a_1_like"/>
    <property type="match status" value="1"/>
</dbReference>
<name>A0AAD4NWL1_PERFH</name>
<dbReference type="AlphaFoldDB" id="A0AAD4NWL1"/>
<dbReference type="SUPFAM" id="SSF101148">
    <property type="entry name" value="Plant invertase/pectin methylesterase inhibitor"/>
    <property type="match status" value="1"/>
</dbReference>
<evidence type="ECO:0000256" key="4">
    <source>
        <dbReference type="SAM" id="SignalP"/>
    </source>
</evidence>
<comment type="similarity">
    <text evidence="3">Belongs to the PMEI family.</text>
</comment>
<gene>
    <name evidence="6" type="ORF">C2S53_018361</name>
</gene>
<evidence type="ECO:0000256" key="3">
    <source>
        <dbReference type="ARBA" id="ARBA00038471"/>
    </source>
</evidence>
<accession>A0AAD4NWL1</accession>
<feature type="chain" id="PRO_5041981118" description="Pectinesterase inhibitor domain-containing protein" evidence="4">
    <location>
        <begin position="26"/>
        <end position="189"/>
    </location>
</feature>
<dbReference type="EMBL" id="SDAM02029640">
    <property type="protein sequence ID" value="KAH6755091.1"/>
    <property type="molecule type" value="Genomic_DNA"/>
</dbReference>
<keyword evidence="7" id="KW-1185">Reference proteome</keyword>
<dbReference type="Pfam" id="PF04043">
    <property type="entry name" value="PMEI"/>
    <property type="match status" value="1"/>
</dbReference>
<proteinExistence type="inferred from homology"/>
<evidence type="ECO:0000259" key="5">
    <source>
        <dbReference type="SMART" id="SM00856"/>
    </source>
</evidence>
<evidence type="ECO:0000256" key="2">
    <source>
        <dbReference type="ARBA" id="ARBA00023157"/>
    </source>
</evidence>
<comment type="caution">
    <text evidence="6">The sequence shown here is derived from an EMBL/GenBank/DDBJ whole genome shotgun (WGS) entry which is preliminary data.</text>
</comment>
<dbReference type="Proteomes" id="UP001190926">
    <property type="component" value="Unassembled WGS sequence"/>
</dbReference>
<keyword evidence="2" id="KW-1015">Disulfide bond</keyword>
<dbReference type="GO" id="GO:0005576">
    <property type="term" value="C:extracellular region"/>
    <property type="evidence" value="ECO:0007669"/>
    <property type="project" value="UniProtKB-ARBA"/>
</dbReference>
<protein>
    <recommendedName>
        <fullName evidence="5">Pectinesterase inhibitor domain-containing protein</fullName>
    </recommendedName>
</protein>
<organism evidence="6 7">
    <name type="scientific">Perilla frutescens var. hirtella</name>
    <name type="common">Perilla citriodora</name>
    <name type="synonym">Perilla setoyensis</name>
    <dbReference type="NCBI Taxonomy" id="608512"/>
    <lineage>
        <taxon>Eukaryota</taxon>
        <taxon>Viridiplantae</taxon>
        <taxon>Streptophyta</taxon>
        <taxon>Embryophyta</taxon>
        <taxon>Tracheophyta</taxon>
        <taxon>Spermatophyta</taxon>
        <taxon>Magnoliopsida</taxon>
        <taxon>eudicotyledons</taxon>
        <taxon>Gunneridae</taxon>
        <taxon>Pentapetalae</taxon>
        <taxon>asterids</taxon>
        <taxon>lamiids</taxon>
        <taxon>Lamiales</taxon>
        <taxon>Lamiaceae</taxon>
        <taxon>Nepetoideae</taxon>
        <taxon>Elsholtzieae</taxon>
        <taxon>Perilla</taxon>
    </lineage>
</organism>
<dbReference type="PANTHER" id="PTHR35357:SF17">
    <property type="entry name" value="PECTINESTERASE INHIBITOR 12"/>
    <property type="match status" value="1"/>
</dbReference>